<name>A0A2J0KR38_9BACT</name>
<keyword evidence="1" id="KW-0812">Transmembrane</keyword>
<comment type="caution">
    <text evidence="2">The sequence shown here is derived from an EMBL/GenBank/DDBJ whole genome shotgun (WGS) entry which is preliminary data.</text>
</comment>
<keyword evidence="1" id="KW-1133">Transmembrane helix</keyword>
<sequence length="199" mass="22210">MVKIIIDKSKFFIKRSTIKGPMGEHNPSLTGFTLIELIMVIVIIGLLVGIGGPVAIKLVDSYKYSIHRKDLSQSAETAFRRMSREIRRLKNNTSVITANATSYSFVDIDNNTMQFQLNGSNLERSYNGTADTLVSNVSSFTFSYLDGNGDVIPAPLVSPQATDIRFVQIDMSLSSNNNTVYFRTKIRLRNILQVSDLFS</sequence>
<dbReference type="InterPro" id="IPR045584">
    <property type="entry name" value="Pilin-like"/>
</dbReference>
<dbReference type="Proteomes" id="UP000230052">
    <property type="component" value="Unassembled WGS sequence"/>
</dbReference>
<dbReference type="SUPFAM" id="SSF54523">
    <property type="entry name" value="Pili subunits"/>
    <property type="match status" value="1"/>
</dbReference>
<dbReference type="NCBIfam" id="TIGR02532">
    <property type="entry name" value="IV_pilin_GFxxxE"/>
    <property type="match status" value="1"/>
</dbReference>
<evidence type="ECO:0000313" key="3">
    <source>
        <dbReference type="Proteomes" id="UP000230052"/>
    </source>
</evidence>
<accession>A0A2J0KR38</accession>
<evidence type="ECO:0008006" key="4">
    <source>
        <dbReference type="Google" id="ProtNLM"/>
    </source>
</evidence>
<gene>
    <name evidence="2" type="ORF">COS99_08140</name>
</gene>
<reference evidence="2 3" key="1">
    <citation type="submission" date="2017-09" db="EMBL/GenBank/DDBJ databases">
        <title>Depth-based differentiation of microbial function through sediment-hosted aquifers and enrichment of novel symbionts in the deep terrestrial subsurface.</title>
        <authorList>
            <person name="Probst A.J."/>
            <person name="Ladd B."/>
            <person name="Jarett J.K."/>
            <person name="Geller-Mcgrath D.E."/>
            <person name="Sieber C.M."/>
            <person name="Emerson J.B."/>
            <person name="Anantharaman K."/>
            <person name="Thomas B.C."/>
            <person name="Malmstrom R."/>
            <person name="Stieglmeier M."/>
            <person name="Klingl A."/>
            <person name="Woyke T."/>
            <person name="Ryan C.M."/>
            <person name="Banfield J.F."/>
        </authorList>
    </citation>
    <scope>NUCLEOTIDE SEQUENCE [LARGE SCALE GENOMIC DNA]</scope>
    <source>
        <strain evidence="2">CG07_land_8_20_14_0_80_42_15</strain>
    </source>
</reference>
<evidence type="ECO:0000313" key="2">
    <source>
        <dbReference type="EMBL" id="PIU40865.1"/>
    </source>
</evidence>
<dbReference type="Gene3D" id="3.30.700.10">
    <property type="entry name" value="Glycoprotein, Type 4 Pilin"/>
    <property type="match status" value="1"/>
</dbReference>
<feature type="transmembrane region" description="Helical" evidence="1">
    <location>
        <begin position="37"/>
        <end position="59"/>
    </location>
</feature>
<organism evidence="2 3">
    <name type="scientific">Candidatus Aquitaenariimonas noxiae</name>
    <dbReference type="NCBI Taxonomy" id="1974741"/>
    <lineage>
        <taxon>Bacteria</taxon>
        <taxon>Pseudomonadati</taxon>
        <taxon>Candidatus Omnitrophota</taxon>
        <taxon>Candidatus Aquitaenariimonas</taxon>
    </lineage>
</organism>
<proteinExistence type="predicted"/>
<dbReference type="InterPro" id="IPR012902">
    <property type="entry name" value="N_methyl_site"/>
</dbReference>
<dbReference type="EMBL" id="PEWV01000075">
    <property type="protein sequence ID" value="PIU40865.1"/>
    <property type="molecule type" value="Genomic_DNA"/>
</dbReference>
<protein>
    <recommendedName>
        <fullName evidence="4">General secretion pathway GspH domain-containing protein</fullName>
    </recommendedName>
</protein>
<evidence type="ECO:0000256" key="1">
    <source>
        <dbReference type="SAM" id="Phobius"/>
    </source>
</evidence>
<dbReference type="AlphaFoldDB" id="A0A2J0KR38"/>
<keyword evidence="1" id="KW-0472">Membrane</keyword>